<dbReference type="EC" id="2.7.8.-" evidence="12"/>
<evidence type="ECO:0000256" key="1">
    <source>
        <dbReference type="ARBA" id="ARBA00004651"/>
    </source>
</evidence>
<keyword evidence="7 13" id="KW-1133">Transmembrane helix</keyword>
<dbReference type="Gene3D" id="3.30.870.10">
    <property type="entry name" value="Endonuclease Chain A"/>
    <property type="match status" value="2"/>
</dbReference>
<dbReference type="AlphaFoldDB" id="A0A1G9JM54"/>
<evidence type="ECO:0000256" key="10">
    <source>
        <dbReference type="ARBA" id="ARBA00023209"/>
    </source>
</evidence>
<evidence type="ECO:0000313" key="16">
    <source>
        <dbReference type="Proteomes" id="UP000199053"/>
    </source>
</evidence>
<protein>
    <recommendedName>
        <fullName evidence="12">Cardiolipin synthase</fullName>
        <ecNumber evidence="12">2.7.8.-</ecNumber>
    </recommendedName>
</protein>
<dbReference type="STRING" id="246191.SAMN05660337_2854"/>
<keyword evidence="3" id="KW-0444">Lipid biosynthesis</keyword>
<proteinExistence type="predicted"/>
<feature type="transmembrane region" description="Helical" evidence="13">
    <location>
        <begin position="34"/>
        <end position="55"/>
    </location>
</feature>
<dbReference type="InterPro" id="IPR022924">
    <property type="entry name" value="Cardiolipin_synthase"/>
</dbReference>
<dbReference type="InterPro" id="IPR001736">
    <property type="entry name" value="PLipase_D/transphosphatidylase"/>
</dbReference>
<dbReference type="GO" id="GO:0032049">
    <property type="term" value="P:cardiolipin biosynthetic process"/>
    <property type="evidence" value="ECO:0007669"/>
    <property type="project" value="UniProtKB-UniRule"/>
</dbReference>
<keyword evidence="10" id="KW-0594">Phospholipid biosynthesis</keyword>
<dbReference type="InterPro" id="IPR027379">
    <property type="entry name" value="CLS_N"/>
</dbReference>
<dbReference type="RefSeq" id="WP_092162265.1">
    <property type="nucleotide sequence ID" value="NZ_FNGA01000004.1"/>
</dbReference>
<evidence type="ECO:0000256" key="6">
    <source>
        <dbReference type="ARBA" id="ARBA00022737"/>
    </source>
</evidence>
<name>A0A1G9JM54_9BACT</name>
<dbReference type="GO" id="GO:0008808">
    <property type="term" value="F:cardiolipin synthase activity"/>
    <property type="evidence" value="ECO:0007669"/>
    <property type="project" value="UniProtKB-UniRule"/>
</dbReference>
<evidence type="ECO:0000256" key="12">
    <source>
        <dbReference type="NCBIfam" id="TIGR04265"/>
    </source>
</evidence>
<keyword evidence="4" id="KW-0808">Transferase</keyword>
<reference evidence="16" key="1">
    <citation type="submission" date="2016-10" db="EMBL/GenBank/DDBJ databases">
        <authorList>
            <person name="Varghese N."/>
            <person name="Submissions S."/>
        </authorList>
    </citation>
    <scope>NUCLEOTIDE SEQUENCE [LARGE SCALE GENOMIC DNA]</scope>
    <source>
        <strain evidence="16">DSM 16995</strain>
    </source>
</reference>
<evidence type="ECO:0000313" key="15">
    <source>
        <dbReference type="EMBL" id="SDL38386.1"/>
    </source>
</evidence>
<dbReference type="EMBL" id="FNGA01000004">
    <property type="protein sequence ID" value="SDL38386.1"/>
    <property type="molecule type" value="Genomic_DNA"/>
</dbReference>
<keyword evidence="8" id="KW-0443">Lipid metabolism</keyword>
<evidence type="ECO:0000256" key="5">
    <source>
        <dbReference type="ARBA" id="ARBA00022692"/>
    </source>
</evidence>
<evidence type="ECO:0000256" key="3">
    <source>
        <dbReference type="ARBA" id="ARBA00022516"/>
    </source>
</evidence>
<evidence type="ECO:0000256" key="13">
    <source>
        <dbReference type="SAM" id="Phobius"/>
    </source>
</evidence>
<keyword evidence="9 13" id="KW-0472">Membrane</keyword>
<dbReference type="Proteomes" id="UP000199053">
    <property type="component" value="Unassembled WGS sequence"/>
</dbReference>
<evidence type="ECO:0000256" key="2">
    <source>
        <dbReference type="ARBA" id="ARBA00022475"/>
    </source>
</evidence>
<keyword evidence="6" id="KW-0677">Repeat</keyword>
<gene>
    <name evidence="15" type="ORF">SAMN05660337_2854</name>
</gene>
<dbReference type="SUPFAM" id="SSF56024">
    <property type="entry name" value="Phospholipase D/nuclease"/>
    <property type="match status" value="2"/>
</dbReference>
<dbReference type="Pfam" id="PF13396">
    <property type="entry name" value="PLDc_N"/>
    <property type="match status" value="1"/>
</dbReference>
<dbReference type="NCBIfam" id="TIGR04265">
    <property type="entry name" value="bac_cardiolipin"/>
    <property type="match status" value="1"/>
</dbReference>
<dbReference type="GO" id="GO:0005886">
    <property type="term" value="C:plasma membrane"/>
    <property type="evidence" value="ECO:0007669"/>
    <property type="project" value="UniProtKB-SubCell"/>
</dbReference>
<dbReference type="PROSITE" id="PS50035">
    <property type="entry name" value="PLD"/>
    <property type="match status" value="2"/>
</dbReference>
<dbReference type="SMART" id="SM00155">
    <property type="entry name" value="PLDc"/>
    <property type="match status" value="2"/>
</dbReference>
<accession>A0A1G9JM54</accession>
<dbReference type="PANTHER" id="PTHR21248:SF22">
    <property type="entry name" value="PHOSPHOLIPASE D"/>
    <property type="match status" value="1"/>
</dbReference>
<keyword evidence="5 13" id="KW-0812">Transmembrane</keyword>
<keyword evidence="11" id="KW-1208">Phospholipid metabolism</keyword>
<evidence type="ECO:0000256" key="8">
    <source>
        <dbReference type="ARBA" id="ARBA00023098"/>
    </source>
</evidence>
<evidence type="ECO:0000259" key="14">
    <source>
        <dbReference type="PROSITE" id="PS50035"/>
    </source>
</evidence>
<keyword evidence="2" id="KW-1003">Cell membrane</keyword>
<organism evidence="15 16">
    <name type="scientific">Maridesulfovibrio ferrireducens</name>
    <dbReference type="NCBI Taxonomy" id="246191"/>
    <lineage>
        <taxon>Bacteria</taxon>
        <taxon>Pseudomonadati</taxon>
        <taxon>Thermodesulfobacteriota</taxon>
        <taxon>Desulfovibrionia</taxon>
        <taxon>Desulfovibrionales</taxon>
        <taxon>Desulfovibrionaceae</taxon>
        <taxon>Maridesulfovibrio</taxon>
    </lineage>
</organism>
<dbReference type="InterPro" id="IPR025202">
    <property type="entry name" value="PLD-like_dom"/>
</dbReference>
<dbReference type="CDD" id="cd09155">
    <property type="entry name" value="PLDc_PaCLS_like_1"/>
    <property type="match status" value="1"/>
</dbReference>
<dbReference type="PANTHER" id="PTHR21248">
    <property type="entry name" value="CARDIOLIPIN SYNTHASE"/>
    <property type="match status" value="1"/>
</dbReference>
<dbReference type="Pfam" id="PF13091">
    <property type="entry name" value="PLDc_2"/>
    <property type="match status" value="2"/>
</dbReference>
<feature type="domain" description="PLD phosphodiesterase" evidence="14">
    <location>
        <begin position="212"/>
        <end position="239"/>
    </location>
</feature>
<dbReference type="OrthoDB" id="9762009at2"/>
<comment type="subcellular location">
    <subcellularLocation>
        <location evidence="1">Cell membrane</location>
        <topology evidence="1">Multi-pass membrane protein</topology>
    </subcellularLocation>
</comment>
<dbReference type="FunFam" id="3.30.870.10:FF:000014">
    <property type="entry name" value="Cardiolipin synthase"/>
    <property type="match status" value="1"/>
</dbReference>
<evidence type="ECO:0000256" key="4">
    <source>
        <dbReference type="ARBA" id="ARBA00022679"/>
    </source>
</evidence>
<evidence type="ECO:0000256" key="11">
    <source>
        <dbReference type="ARBA" id="ARBA00023264"/>
    </source>
</evidence>
<feature type="domain" description="PLD phosphodiesterase" evidence="14">
    <location>
        <begin position="388"/>
        <end position="415"/>
    </location>
</feature>
<evidence type="ECO:0000256" key="9">
    <source>
        <dbReference type="ARBA" id="ARBA00023136"/>
    </source>
</evidence>
<evidence type="ECO:0000256" key="7">
    <source>
        <dbReference type="ARBA" id="ARBA00022989"/>
    </source>
</evidence>
<keyword evidence="16" id="KW-1185">Reference proteome</keyword>
<sequence>MTLELLAFIALFFHFLGFFSAIKAIMESRTPQGSVAWALGLVAIPYLALPAYWIFGRNKFHGFVKLLRANHARSSDAVQEYTQVLRERNLLMFPDQRIALPIEKIAKLPFTSGNNVDLLIDGRQTFDSIFAGIARAEKYILVQFYIVKADGLGNELKDRLISKAREGVEVCFLYDEIGSLGLADEYLSGLSAAGVKVYAFNTTKGRANRFQLNFRNHRKIVVVDGVEAWVGGHNVGDEYLGQSAGLRHWRDTHIRIAGPAAQSIQVSFYEDWYWASNELLELEWNPVAAEGGRNVGALALPSGPEDTFEACTLFFMECIQSARERLWIVSPYFVPDEQFITALHLAVLRGVDVRIMIPRKTDNFLVTYTHWAYVDQLLQIGAKVYWYDKGFLHQKVVLVDEGYATVGTANFDNRSFRLNFEITMVIANEDFNSEVASMLENDFSNSVQVTDEDIIKKSFLFHLFVRVAQLTAPIQ</sequence>